<feature type="compositionally biased region" description="Polar residues" evidence="5">
    <location>
        <begin position="723"/>
        <end position="733"/>
    </location>
</feature>
<dbReference type="GO" id="GO:0008270">
    <property type="term" value="F:zinc ion binding"/>
    <property type="evidence" value="ECO:0007669"/>
    <property type="project" value="UniProtKB-KW"/>
</dbReference>
<dbReference type="EMBL" id="MU865587">
    <property type="protein sequence ID" value="KAK4221088.1"/>
    <property type="molecule type" value="Genomic_DNA"/>
</dbReference>
<comment type="caution">
    <text evidence="8">The sequence shown here is derived from an EMBL/GenBank/DDBJ whole genome shotgun (WGS) entry which is preliminary data.</text>
</comment>
<dbReference type="InterPro" id="IPR056884">
    <property type="entry name" value="NPHP3-like_N"/>
</dbReference>
<dbReference type="Gene3D" id="3.30.60.90">
    <property type="match status" value="1"/>
</dbReference>
<evidence type="ECO:0000313" key="9">
    <source>
        <dbReference type="Proteomes" id="UP001301958"/>
    </source>
</evidence>
<feature type="compositionally biased region" description="Polar residues" evidence="5">
    <location>
        <begin position="1454"/>
        <end position="1463"/>
    </location>
</feature>
<dbReference type="InterPro" id="IPR027417">
    <property type="entry name" value="P-loop_NTPase"/>
</dbReference>
<keyword evidence="2" id="KW-0677">Repeat</keyword>
<organism evidence="8 9">
    <name type="scientific">Podospora fimiseda</name>
    <dbReference type="NCBI Taxonomy" id="252190"/>
    <lineage>
        <taxon>Eukaryota</taxon>
        <taxon>Fungi</taxon>
        <taxon>Dikarya</taxon>
        <taxon>Ascomycota</taxon>
        <taxon>Pezizomycotina</taxon>
        <taxon>Sordariomycetes</taxon>
        <taxon>Sordariomycetidae</taxon>
        <taxon>Sordariales</taxon>
        <taxon>Podosporaceae</taxon>
        <taxon>Podospora</taxon>
    </lineage>
</organism>
<dbReference type="Pfam" id="PF24883">
    <property type="entry name" value="NPHP3_N"/>
    <property type="match status" value="1"/>
</dbReference>
<evidence type="ECO:0000256" key="2">
    <source>
        <dbReference type="ARBA" id="ARBA00022737"/>
    </source>
</evidence>
<evidence type="ECO:0000313" key="8">
    <source>
        <dbReference type="EMBL" id="KAK4221088.1"/>
    </source>
</evidence>
<feature type="domain" description="Fungal STAND N-terminal Goodbye" evidence="6">
    <location>
        <begin position="73"/>
        <end position="172"/>
    </location>
</feature>
<gene>
    <name evidence="8" type="ORF">QBC38DRAFT_429682</name>
</gene>
<accession>A0AAN6YKS4</accession>
<keyword evidence="4" id="KW-0862">Zinc</keyword>
<feature type="region of interest" description="Disordered" evidence="5">
    <location>
        <begin position="714"/>
        <end position="746"/>
    </location>
</feature>
<reference evidence="8" key="2">
    <citation type="submission" date="2023-05" db="EMBL/GenBank/DDBJ databases">
        <authorList>
            <consortium name="Lawrence Berkeley National Laboratory"/>
            <person name="Steindorff A."/>
            <person name="Hensen N."/>
            <person name="Bonometti L."/>
            <person name="Westerberg I."/>
            <person name="Brannstrom I.O."/>
            <person name="Guillou S."/>
            <person name="Cros-Aarteil S."/>
            <person name="Calhoun S."/>
            <person name="Haridas S."/>
            <person name="Kuo A."/>
            <person name="Mondo S."/>
            <person name="Pangilinan J."/>
            <person name="Riley R."/>
            <person name="Labutti K."/>
            <person name="Andreopoulos B."/>
            <person name="Lipzen A."/>
            <person name="Chen C."/>
            <person name="Yanf M."/>
            <person name="Daum C."/>
            <person name="Ng V."/>
            <person name="Clum A."/>
            <person name="Ohm R."/>
            <person name="Martin F."/>
            <person name="Silar P."/>
            <person name="Natvig D."/>
            <person name="Lalanne C."/>
            <person name="Gautier V."/>
            <person name="Ament-Velasquez S.L."/>
            <person name="Kruys A."/>
            <person name="Hutchinson M.I."/>
            <person name="Powell A.J."/>
            <person name="Barry K."/>
            <person name="Miller A.N."/>
            <person name="Grigoriev I.V."/>
            <person name="Debuchy R."/>
            <person name="Gladieux P."/>
            <person name="Thoren M.H."/>
            <person name="Johannesson H."/>
        </authorList>
    </citation>
    <scope>NUCLEOTIDE SEQUENCE</scope>
    <source>
        <strain evidence="8">CBS 990.96</strain>
    </source>
</reference>
<dbReference type="InterPro" id="IPR031350">
    <property type="entry name" value="Goodbye_dom"/>
</dbReference>
<proteinExistence type="predicted"/>
<dbReference type="Pfam" id="PF17109">
    <property type="entry name" value="Goodbye"/>
    <property type="match status" value="1"/>
</dbReference>
<evidence type="ECO:0000259" key="6">
    <source>
        <dbReference type="Pfam" id="PF17109"/>
    </source>
</evidence>
<keyword evidence="9" id="KW-1185">Reference proteome</keyword>
<feature type="domain" description="Nephrocystin 3-like N-terminal" evidence="7">
    <location>
        <begin position="369"/>
        <end position="531"/>
    </location>
</feature>
<evidence type="ECO:0000256" key="5">
    <source>
        <dbReference type="SAM" id="MobiDB-lite"/>
    </source>
</evidence>
<dbReference type="Proteomes" id="UP001301958">
    <property type="component" value="Unassembled WGS sequence"/>
</dbReference>
<evidence type="ECO:0000256" key="4">
    <source>
        <dbReference type="ARBA" id="ARBA00022833"/>
    </source>
</evidence>
<dbReference type="SUPFAM" id="SSF52540">
    <property type="entry name" value="P-loop containing nucleoside triphosphate hydrolases"/>
    <property type="match status" value="1"/>
</dbReference>
<evidence type="ECO:0000259" key="7">
    <source>
        <dbReference type="Pfam" id="PF24883"/>
    </source>
</evidence>
<dbReference type="Gene3D" id="3.40.50.300">
    <property type="entry name" value="P-loop containing nucleotide triphosphate hydrolases"/>
    <property type="match status" value="1"/>
</dbReference>
<evidence type="ECO:0000256" key="3">
    <source>
        <dbReference type="ARBA" id="ARBA00022771"/>
    </source>
</evidence>
<name>A0AAN6YKS4_9PEZI</name>
<feature type="region of interest" description="Disordered" evidence="5">
    <location>
        <begin position="1399"/>
        <end position="1469"/>
    </location>
</feature>
<dbReference type="SUPFAM" id="SSF57850">
    <property type="entry name" value="RING/U-box"/>
    <property type="match status" value="1"/>
</dbReference>
<sequence>MSSAMFADPEMVQLWDEAVKAHREKTAVDLKNEQNKNKTQIFIKFWISLKPATSTSSSPSTPEKEPESPVNPSKAQERELVDELTREHEMFQKLRNDGGKVAKTREYLGRYASTMASIGPVLESVVEDAFPPAAMVAVAFTHIVTSFVAVSDDLNLIENLFDIMTSFAERLSLLRKIPKERRFRNLILKTFTCMLEFCTSAHYRLQKDNYRIRAWAKALFKGQDEKLKESYDRVITAIDDMGKATVTQILAVALEIQDDTERTLQRGFSRMDSGFMKMNNGLNLVLTNQRHETQRNQRRDKETRGFRAEIRKNNDKIINILLEKSTSKSGSEARKVSSLEIITKSLFTGAEYFLAQRWAKMEREFVKDTFTWFDKDYEKLKEMDGGVMFISGASGMGKSFFSFAVMSRLAKDFEDVPSTSVASFMFDQDNEKLETIRSMLYFCSAQVASTDDSYRQHVQKVVDNLDDTKGDWKADPWKHLFADKFQKDDKLPAKLFLILDGIDQLEEEPELRRLVEIINDQKSQGLRINFVISGTPEMVGEERIPEALIKKKIHLIPETMAPDFKLFAKSQLESVQGLAGHRPALKERIAEALEENADTFFYVTYFLRQLEIMRISSLVENSIVHALPESTEAIYQRLFQECEQYFPDSNQKKALGYLFTWLAYSYHKITLIAAQNLIDLIMVSILGEKESTLNIRIETMGRLSRLLAFSEPFDEAPPMSPGDSDNANEQNGLGANGRNRRKNEKAEPEVLLTWQQHSLRDYFNKHPEKSSSFLRPTKHETSVMMFKMAVAILAAPKRKSKRQMSEGERNLETIAAHCVFGHLSDAQPLQSEDEIASVAQSLYTLLGQGDGALEKIEANFEFAEDSPDATDYCSIFVPPREIEESSRETVLPTVDRILQSLLDLGSRVAKLPTEAKVQISADASYWIRTTLESRYSILTSIAMGHIRNWFSDRAVSPSKAFAAFRFAHVALWTLTKEERNKLVETTGVKFTDEDFPEDLRDDFPDRTFELVASLGGNPLGPRDHKQISKALQFDLRNKGSKEQAEKGLKEAKDPREIFDLRYRIARAHFDECVYPEPISSPDSNTQPVTPESVLQAWETCLKEIPTTDPDGSLQIMLNVAYQIKARVESMIEGAQSKALVSMQEAAKRKTPESFPRFFEELVVAFGERGLWNEIVQLLGYYDNPLTVKCRDMTHRFIQRAAMATGKQGIVRDYYIKAANAPDEFNGADESEVRIWLASFEWFVMQDQDRAKNAKEQLKHVLKSKQSGFLWSEKAGRKLADILLEEFRMSRQLSYKTDRLAEMEEVILSLRDRLGLEFKPKLSQTSTTLASMRRKLGPAHTFYQSLNDTFEAACEALNDMTETNDTPSLRLLAKVLSLVPGRTQDAQIALSCQFYLLPSRKSSSSSDPNAPGIKIVGTGSSGLVQTTQPPRRTPSPTKRSSPNRTPSPSKRGGSASPNSRTPSPASAEKSEYDFNKHTQIECAACNKTISSFTKGRIYMCVYCTNVDLCEECYYKRLRYYGKSQEGVIGLGFGLPVESEVDRKSYVEVCPWGHELIEAPVKGWKGVRGEMLEFGDEVVGFQDWLDGLRKKWEQSWRVYWREVDDE</sequence>
<reference evidence="8" key="1">
    <citation type="journal article" date="2023" name="Mol. Phylogenet. Evol.">
        <title>Genome-scale phylogeny and comparative genomics of the fungal order Sordariales.</title>
        <authorList>
            <person name="Hensen N."/>
            <person name="Bonometti L."/>
            <person name="Westerberg I."/>
            <person name="Brannstrom I.O."/>
            <person name="Guillou S."/>
            <person name="Cros-Aarteil S."/>
            <person name="Calhoun S."/>
            <person name="Haridas S."/>
            <person name="Kuo A."/>
            <person name="Mondo S."/>
            <person name="Pangilinan J."/>
            <person name="Riley R."/>
            <person name="LaButti K."/>
            <person name="Andreopoulos B."/>
            <person name="Lipzen A."/>
            <person name="Chen C."/>
            <person name="Yan M."/>
            <person name="Daum C."/>
            <person name="Ng V."/>
            <person name="Clum A."/>
            <person name="Steindorff A."/>
            <person name="Ohm R.A."/>
            <person name="Martin F."/>
            <person name="Silar P."/>
            <person name="Natvig D.O."/>
            <person name="Lalanne C."/>
            <person name="Gautier V."/>
            <person name="Ament-Velasquez S.L."/>
            <person name="Kruys A."/>
            <person name="Hutchinson M.I."/>
            <person name="Powell A.J."/>
            <person name="Barry K."/>
            <person name="Miller A.N."/>
            <person name="Grigoriev I.V."/>
            <person name="Debuchy R."/>
            <person name="Gladieux P."/>
            <person name="Hiltunen Thoren M."/>
            <person name="Johannesson H."/>
        </authorList>
    </citation>
    <scope>NUCLEOTIDE SEQUENCE</scope>
    <source>
        <strain evidence="8">CBS 990.96</strain>
    </source>
</reference>
<evidence type="ECO:0000256" key="1">
    <source>
        <dbReference type="ARBA" id="ARBA00022723"/>
    </source>
</evidence>
<protein>
    <recommendedName>
        <fullName evidence="10">Fungal STAND N-terminal Goodbye domain-containing protein</fullName>
    </recommendedName>
</protein>
<dbReference type="PANTHER" id="PTHR10039">
    <property type="entry name" value="AMELOGENIN"/>
    <property type="match status" value="1"/>
</dbReference>
<feature type="compositionally biased region" description="Low complexity" evidence="5">
    <location>
        <begin position="1424"/>
        <end position="1450"/>
    </location>
</feature>
<evidence type="ECO:0008006" key="10">
    <source>
        <dbReference type="Google" id="ProtNLM"/>
    </source>
</evidence>
<keyword evidence="1" id="KW-0479">Metal-binding</keyword>
<keyword evidence="3" id="KW-0863">Zinc-finger</keyword>
<dbReference type="InterPro" id="IPR043145">
    <property type="entry name" value="Znf_ZZ_sf"/>
</dbReference>
<dbReference type="PANTHER" id="PTHR10039:SF17">
    <property type="entry name" value="FUNGAL STAND N-TERMINAL GOODBYE DOMAIN-CONTAINING PROTEIN-RELATED"/>
    <property type="match status" value="1"/>
</dbReference>
<feature type="region of interest" description="Disordered" evidence="5">
    <location>
        <begin position="52"/>
        <end position="77"/>
    </location>
</feature>